<evidence type="ECO:0000256" key="1">
    <source>
        <dbReference type="ARBA" id="ARBA00007261"/>
    </source>
</evidence>
<evidence type="ECO:0000256" key="4">
    <source>
        <dbReference type="ARBA" id="ARBA00022801"/>
    </source>
</evidence>
<dbReference type="GO" id="GO:0005739">
    <property type="term" value="C:mitochondrion"/>
    <property type="evidence" value="ECO:0007669"/>
    <property type="project" value="TreeGrafter"/>
</dbReference>
<evidence type="ECO:0000256" key="3">
    <source>
        <dbReference type="ARBA" id="ARBA00022723"/>
    </source>
</evidence>
<keyword evidence="12" id="KW-1185">Reference proteome</keyword>
<dbReference type="InterPro" id="IPR032632">
    <property type="entry name" value="Peptidase_M16_M"/>
</dbReference>
<evidence type="ECO:0000313" key="12">
    <source>
        <dbReference type="Proteomes" id="UP000799776"/>
    </source>
</evidence>
<dbReference type="InterPro" id="IPR054734">
    <property type="entry name" value="PqqF-like_C_4"/>
</dbReference>
<dbReference type="InterPro" id="IPR050626">
    <property type="entry name" value="Peptidase_M16"/>
</dbReference>
<dbReference type="EMBL" id="ML978712">
    <property type="protein sequence ID" value="KAF2091088.1"/>
    <property type="molecule type" value="Genomic_DNA"/>
</dbReference>
<evidence type="ECO:0000259" key="8">
    <source>
        <dbReference type="Pfam" id="PF05193"/>
    </source>
</evidence>
<comment type="similarity">
    <text evidence="1">Belongs to the peptidase M16 family.</text>
</comment>
<feature type="domain" description="Peptidase M16 middle/third" evidence="9">
    <location>
        <begin position="400"/>
        <end position="689"/>
    </location>
</feature>
<dbReference type="GO" id="GO:0046872">
    <property type="term" value="F:metal ion binding"/>
    <property type="evidence" value="ECO:0007669"/>
    <property type="project" value="UniProtKB-KW"/>
</dbReference>
<dbReference type="Pfam" id="PF22456">
    <property type="entry name" value="PqqF-like_C_4"/>
    <property type="match status" value="1"/>
</dbReference>
<dbReference type="PANTHER" id="PTHR43690">
    <property type="entry name" value="NARDILYSIN"/>
    <property type="match status" value="1"/>
</dbReference>
<keyword evidence="6" id="KW-0482">Metalloprotease</keyword>
<evidence type="ECO:0000259" key="7">
    <source>
        <dbReference type="Pfam" id="PF00675"/>
    </source>
</evidence>
<evidence type="ECO:0000259" key="10">
    <source>
        <dbReference type="Pfam" id="PF22456"/>
    </source>
</evidence>
<comment type="caution">
    <text evidence="11">The sequence shown here is derived from an EMBL/GenBank/DDBJ whole genome shotgun (WGS) entry which is preliminary data.</text>
</comment>
<dbReference type="FunFam" id="3.30.830.10:FF:000003">
    <property type="entry name" value="Insulin-degrading enzyme"/>
    <property type="match status" value="1"/>
</dbReference>
<keyword evidence="5" id="KW-0862">Zinc</keyword>
<sequence>MALERVTDSMERPALDDRSYRVIRLPNKLEALLIHDPDTDKVSASMDVNVGSLSDATDLPGLAHAVEHLLFMGTKKYPKENAYNQYLTAHSGHSNAFTASNSTNYHFEVSASSTPTNSPASSKTDVSSLKSTSPLYGALDRFAQFFVEPLFLEDTLDRELKAVDSENKKNLQSDTWRLHQLNKSVCNPAHPYTNFSTGNFSTLHDEPLARGVHIRDEFIKFYEKNYSANRMKLVVLGRESLDDLEQWVSELFSEVKNKDLPQNRWDDIEVLTEKELCTELFAKPVTDLRNLDMYFTYPDEEELYESQPGRYLSHLIGHEGPGSILAYIKAKGWANGLGAGPMPLCPGCAFFTVSIRLTEEGLKNYREVTKVFFQYIAMLRESEPREYIFEEMKRMSEVDFTFKQKSSAMTTTRSLSQVMQKPYKRDLLLSGPSIIRKFNPEGIRKGLSYLRADNFRLNIVSQKYPGDWNQKEKWYGTEYKWEKVPQDFLAEIKSACESKASERPAELHLPHKNEFIPTRLEVEKKEVTEPMKHPLLLRNDDHVRLWYKKDDRFWVPKATVHVTLRSALINLTPRNAVIAHVYRDMVEDSLVEYAYDAEISGLEYRISTHSLGIDITVSGYNDKMSVLLEKVLLFMRDLEVREDRFQISKEKLLRGFRNAEYVQPYHQIGGYTRWLTSERGWINDEYLAELPDVTADDVRSFYPQLLKQVHMEIMAHGNLYKEDALKMTDMVESTLKARSLPPAQWPARRSLIFPEGCSYVYRRPLKDPANVNHAIEYSCSITHQHDREKRARLLLFAQMTDEPAFDQLRTKEQLGYVVFSGPTSNNTWMGYRILIQSEKSPAYLEKRIDSFLTDFGRILAEMSEEEFESHKTSVINRRLEKLKNLSQETTRFWAHVVSERYDFEQIDHDVAHISPLTKEDIIAFYDYYISPASPTRAKLAIHLLAQSSPAAPAAADRLSSVVTLATQFLNSEGIGADAEGLTKRLSTNGADVAQPDSGAAVLKAVSMYLLEDLKVEKGKAMEVMEKGKAMLEQALPGLGIEVPESEEVSAGEAVPQKEPVVIEDVKAFKVGMEVSRGARPVCDLSTFEEVGSKL</sequence>
<protein>
    <submittedName>
        <fullName evidence="11">A-pheromone processing metallopeptidase Ste23</fullName>
    </submittedName>
</protein>
<dbReference type="GO" id="GO:0051603">
    <property type="term" value="P:proteolysis involved in protein catabolic process"/>
    <property type="evidence" value="ECO:0007669"/>
    <property type="project" value="TreeGrafter"/>
</dbReference>
<dbReference type="InterPro" id="IPR011765">
    <property type="entry name" value="Pept_M16_N"/>
</dbReference>
<name>A0A9P4I109_9PEZI</name>
<dbReference type="Pfam" id="PF05193">
    <property type="entry name" value="Peptidase_M16_C"/>
    <property type="match status" value="1"/>
</dbReference>
<dbReference type="AlphaFoldDB" id="A0A9P4I109"/>
<evidence type="ECO:0000256" key="2">
    <source>
        <dbReference type="ARBA" id="ARBA00022670"/>
    </source>
</evidence>
<dbReference type="Pfam" id="PF16187">
    <property type="entry name" value="Peptidase_M16_M"/>
    <property type="match status" value="1"/>
</dbReference>
<proteinExistence type="inferred from homology"/>
<evidence type="ECO:0000259" key="9">
    <source>
        <dbReference type="Pfam" id="PF16187"/>
    </source>
</evidence>
<dbReference type="PANTHER" id="PTHR43690:SF18">
    <property type="entry name" value="INSULIN-DEGRADING ENZYME-RELATED"/>
    <property type="match status" value="1"/>
</dbReference>
<gene>
    <name evidence="11" type="ORF">K490DRAFT_34866</name>
</gene>
<evidence type="ECO:0000313" key="11">
    <source>
        <dbReference type="EMBL" id="KAF2091088.1"/>
    </source>
</evidence>
<dbReference type="GO" id="GO:0004222">
    <property type="term" value="F:metalloendopeptidase activity"/>
    <property type="evidence" value="ECO:0007669"/>
    <property type="project" value="TreeGrafter"/>
</dbReference>
<dbReference type="GO" id="GO:0005829">
    <property type="term" value="C:cytosol"/>
    <property type="evidence" value="ECO:0007669"/>
    <property type="project" value="TreeGrafter"/>
</dbReference>
<keyword evidence="3" id="KW-0479">Metal-binding</keyword>
<reference evidence="11" key="1">
    <citation type="journal article" date="2020" name="Stud. Mycol.">
        <title>101 Dothideomycetes genomes: a test case for predicting lifestyles and emergence of pathogens.</title>
        <authorList>
            <person name="Haridas S."/>
            <person name="Albert R."/>
            <person name="Binder M."/>
            <person name="Bloem J."/>
            <person name="Labutti K."/>
            <person name="Salamov A."/>
            <person name="Andreopoulos B."/>
            <person name="Baker S."/>
            <person name="Barry K."/>
            <person name="Bills G."/>
            <person name="Bluhm B."/>
            <person name="Cannon C."/>
            <person name="Castanera R."/>
            <person name="Culley D."/>
            <person name="Daum C."/>
            <person name="Ezra D."/>
            <person name="Gonzalez J."/>
            <person name="Henrissat B."/>
            <person name="Kuo A."/>
            <person name="Liang C."/>
            <person name="Lipzen A."/>
            <person name="Lutzoni F."/>
            <person name="Magnuson J."/>
            <person name="Mondo S."/>
            <person name="Nolan M."/>
            <person name="Ohm R."/>
            <person name="Pangilinan J."/>
            <person name="Park H.-J."/>
            <person name="Ramirez L."/>
            <person name="Alfaro M."/>
            <person name="Sun H."/>
            <person name="Tritt A."/>
            <person name="Yoshinaga Y."/>
            <person name="Zwiers L.-H."/>
            <person name="Turgeon B."/>
            <person name="Goodwin S."/>
            <person name="Spatafora J."/>
            <person name="Crous P."/>
            <person name="Grigoriev I."/>
        </authorList>
    </citation>
    <scope>NUCLEOTIDE SEQUENCE</scope>
    <source>
        <strain evidence="11">CBS 121410</strain>
    </source>
</reference>
<feature type="domain" description="Peptidase M16 N-terminal" evidence="7">
    <location>
        <begin position="32"/>
        <end position="188"/>
    </location>
</feature>
<dbReference type="FunFam" id="3.30.830.10:FF:000004">
    <property type="entry name" value="Putative insulin-degrading enzyme"/>
    <property type="match status" value="1"/>
</dbReference>
<dbReference type="GO" id="GO:0043171">
    <property type="term" value="P:peptide catabolic process"/>
    <property type="evidence" value="ECO:0007669"/>
    <property type="project" value="TreeGrafter"/>
</dbReference>
<dbReference type="FunFam" id="3.30.830.10:FF:000005">
    <property type="entry name" value="nardilysin isoform X1"/>
    <property type="match status" value="1"/>
</dbReference>
<evidence type="ECO:0000256" key="5">
    <source>
        <dbReference type="ARBA" id="ARBA00022833"/>
    </source>
</evidence>
<feature type="domain" description="Peptidase M16 C-terminal" evidence="8">
    <location>
        <begin position="215"/>
        <end position="394"/>
    </location>
</feature>
<dbReference type="InterPro" id="IPR011249">
    <property type="entry name" value="Metalloenz_LuxS/M16"/>
</dbReference>
<dbReference type="Proteomes" id="UP000799776">
    <property type="component" value="Unassembled WGS sequence"/>
</dbReference>
<dbReference type="Gene3D" id="3.30.830.10">
    <property type="entry name" value="Metalloenzyme, LuxS/M16 peptidase-like"/>
    <property type="match status" value="4"/>
</dbReference>
<keyword evidence="4" id="KW-0378">Hydrolase</keyword>
<accession>A0A9P4I109</accession>
<organism evidence="11 12">
    <name type="scientific">Saccharata proteae CBS 121410</name>
    <dbReference type="NCBI Taxonomy" id="1314787"/>
    <lineage>
        <taxon>Eukaryota</taxon>
        <taxon>Fungi</taxon>
        <taxon>Dikarya</taxon>
        <taxon>Ascomycota</taxon>
        <taxon>Pezizomycotina</taxon>
        <taxon>Dothideomycetes</taxon>
        <taxon>Dothideomycetes incertae sedis</taxon>
        <taxon>Botryosphaeriales</taxon>
        <taxon>Saccharataceae</taxon>
        <taxon>Saccharata</taxon>
    </lineage>
</organism>
<keyword evidence="2" id="KW-0645">Protease</keyword>
<dbReference type="OrthoDB" id="952271at2759"/>
<dbReference type="SUPFAM" id="SSF63411">
    <property type="entry name" value="LuxS/MPP-like metallohydrolase"/>
    <property type="match status" value="4"/>
</dbReference>
<feature type="domain" description="Coenzyme PQQ synthesis protein F-like C-terminal lobe" evidence="10">
    <location>
        <begin position="795"/>
        <end position="893"/>
    </location>
</feature>
<evidence type="ECO:0000256" key="6">
    <source>
        <dbReference type="ARBA" id="ARBA00023049"/>
    </source>
</evidence>
<dbReference type="InterPro" id="IPR007863">
    <property type="entry name" value="Peptidase_M16_C"/>
</dbReference>
<dbReference type="Pfam" id="PF00675">
    <property type="entry name" value="Peptidase_M16"/>
    <property type="match status" value="1"/>
</dbReference>